<keyword evidence="2" id="KW-0418">Kinase</keyword>
<keyword evidence="2" id="KW-0808">Transferase</keyword>
<feature type="compositionally biased region" description="Low complexity" evidence="1">
    <location>
        <begin position="33"/>
        <end position="42"/>
    </location>
</feature>
<dbReference type="GO" id="GO:0005886">
    <property type="term" value="C:plasma membrane"/>
    <property type="evidence" value="ECO:0007669"/>
    <property type="project" value="InterPro"/>
</dbReference>
<dbReference type="GO" id="GO:0019210">
    <property type="term" value="F:kinase inhibitor activity"/>
    <property type="evidence" value="ECO:0007669"/>
    <property type="project" value="InterPro"/>
</dbReference>
<proteinExistence type="predicted"/>
<name>A0AAP0B2K3_9ASPA</name>
<feature type="region of interest" description="Disordered" evidence="1">
    <location>
        <begin position="33"/>
        <end position="53"/>
    </location>
</feature>
<dbReference type="GO" id="GO:0016301">
    <property type="term" value="F:kinase activity"/>
    <property type="evidence" value="ECO:0007669"/>
    <property type="project" value="UniProtKB-KW"/>
</dbReference>
<evidence type="ECO:0000256" key="1">
    <source>
        <dbReference type="SAM" id="MobiDB-lite"/>
    </source>
</evidence>
<dbReference type="InterPro" id="IPR039620">
    <property type="entry name" value="BKI1/MAKR1/3/4"/>
</dbReference>
<feature type="compositionally biased region" description="Basic and acidic residues" evidence="1">
    <location>
        <begin position="43"/>
        <end position="53"/>
    </location>
</feature>
<reference evidence="2 3" key="1">
    <citation type="journal article" date="2022" name="Nat. Plants">
        <title>Genomes of leafy and leafless Platanthera orchids illuminate the evolution of mycoheterotrophy.</title>
        <authorList>
            <person name="Li M.H."/>
            <person name="Liu K.W."/>
            <person name="Li Z."/>
            <person name="Lu H.C."/>
            <person name="Ye Q.L."/>
            <person name="Zhang D."/>
            <person name="Wang J.Y."/>
            <person name="Li Y.F."/>
            <person name="Zhong Z.M."/>
            <person name="Liu X."/>
            <person name="Yu X."/>
            <person name="Liu D.K."/>
            <person name="Tu X.D."/>
            <person name="Liu B."/>
            <person name="Hao Y."/>
            <person name="Liao X.Y."/>
            <person name="Jiang Y.T."/>
            <person name="Sun W.H."/>
            <person name="Chen J."/>
            <person name="Chen Y.Q."/>
            <person name="Ai Y."/>
            <person name="Zhai J.W."/>
            <person name="Wu S.S."/>
            <person name="Zhou Z."/>
            <person name="Hsiao Y.Y."/>
            <person name="Wu W.L."/>
            <person name="Chen Y.Y."/>
            <person name="Lin Y.F."/>
            <person name="Hsu J.L."/>
            <person name="Li C.Y."/>
            <person name="Wang Z.W."/>
            <person name="Zhao X."/>
            <person name="Zhong W.Y."/>
            <person name="Ma X.K."/>
            <person name="Ma L."/>
            <person name="Huang J."/>
            <person name="Chen G.Z."/>
            <person name="Huang M.Z."/>
            <person name="Huang L."/>
            <person name="Peng D.H."/>
            <person name="Luo Y.B."/>
            <person name="Zou S.Q."/>
            <person name="Chen S.P."/>
            <person name="Lan S."/>
            <person name="Tsai W.C."/>
            <person name="Van de Peer Y."/>
            <person name="Liu Z.J."/>
        </authorList>
    </citation>
    <scope>NUCLEOTIDE SEQUENCE [LARGE SCALE GENOMIC DNA]</scope>
    <source>
        <strain evidence="2">Lor287</strain>
    </source>
</reference>
<sequence>MVANVTHDQPVEEDYIDLNNILSSSTNFLCRSSNKSSSPTHSNEFEFQKNGDFTEKFPTTSPADDLFCNGRLLPLHLPPPPQPSPKAHDSITSTSKSLLLTSFHLPSTAGAAAPFDSGSISPSTSCYASQELNPEDYFDKSQSSKPLSMKIKLLRHPSFSEKLKASTAYLKSLFALSTCSNDSFAAPKAKEYSPFAQRKPTRRSPFGLTRSFRGDKKDEAFEKRMSFSDHTVNKFYSSSSSSSTSSSSSCSSIKPIEAKFLSSEVENLIQGAIAYCKKSHQSVSYDGMYSFSASGVTEVCEKQGNSINLPRLEAELFEGGN</sequence>
<dbReference type="EMBL" id="JBBWWQ010000016">
    <property type="protein sequence ID" value="KAK8925732.1"/>
    <property type="molecule type" value="Genomic_DNA"/>
</dbReference>
<gene>
    <name evidence="2" type="primary">MAKR4</name>
    <name evidence="2" type="ORF">KSP39_PZI018436</name>
</gene>
<comment type="caution">
    <text evidence="2">The sequence shown here is derived from an EMBL/GenBank/DDBJ whole genome shotgun (WGS) entry which is preliminary data.</text>
</comment>
<dbReference type="PANTHER" id="PTHR33312">
    <property type="entry name" value="MEMBRANE-ASSOCIATED KINASE REGULATOR 4-RELATED"/>
    <property type="match status" value="1"/>
</dbReference>
<organism evidence="2 3">
    <name type="scientific">Platanthera zijinensis</name>
    <dbReference type="NCBI Taxonomy" id="2320716"/>
    <lineage>
        <taxon>Eukaryota</taxon>
        <taxon>Viridiplantae</taxon>
        <taxon>Streptophyta</taxon>
        <taxon>Embryophyta</taxon>
        <taxon>Tracheophyta</taxon>
        <taxon>Spermatophyta</taxon>
        <taxon>Magnoliopsida</taxon>
        <taxon>Liliopsida</taxon>
        <taxon>Asparagales</taxon>
        <taxon>Orchidaceae</taxon>
        <taxon>Orchidoideae</taxon>
        <taxon>Orchideae</taxon>
        <taxon>Orchidinae</taxon>
        <taxon>Platanthera</taxon>
    </lineage>
</organism>
<dbReference type="AlphaFoldDB" id="A0AAP0B2K3"/>
<dbReference type="Proteomes" id="UP001418222">
    <property type="component" value="Unassembled WGS sequence"/>
</dbReference>
<accession>A0AAP0B2K3</accession>
<evidence type="ECO:0000313" key="3">
    <source>
        <dbReference type="Proteomes" id="UP001418222"/>
    </source>
</evidence>
<keyword evidence="3" id="KW-1185">Reference proteome</keyword>
<evidence type="ECO:0000313" key="2">
    <source>
        <dbReference type="EMBL" id="KAK8925732.1"/>
    </source>
</evidence>
<dbReference type="PANTHER" id="PTHR33312:SF21">
    <property type="entry name" value="MEMBRANE-ASSOCIATED KINASE REGULATOR 3-RELATED"/>
    <property type="match status" value="1"/>
</dbReference>
<protein>
    <submittedName>
        <fullName evidence="2">Membrane-associated kinase regulator 4</fullName>
    </submittedName>
</protein>